<evidence type="ECO:0000313" key="2">
    <source>
        <dbReference type="EMBL" id="RUO32738.1"/>
    </source>
</evidence>
<proteinExistence type="predicted"/>
<dbReference type="RefSeq" id="WP_126777123.1">
    <property type="nucleotide sequence ID" value="NZ_PIPM01000007.1"/>
</dbReference>
<dbReference type="PANTHER" id="PTHR36175">
    <property type="entry name" value="CYANOPHYCINASE"/>
    <property type="match status" value="1"/>
</dbReference>
<protein>
    <submittedName>
        <fullName evidence="2">Cyanophycinase</fullName>
    </submittedName>
</protein>
<dbReference type="SUPFAM" id="SSF52317">
    <property type="entry name" value="Class I glutamine amidotransferase-like"/>
    <property type="match status" value="1"/>
</dbReference>
<accession>A0A432WG30</accession>
<name>A0A432WG30_9GAMM</name>
<comment type="caution">
    <text evidence="2">The sequence shown here is derived from an EMBL/GenBank/DDBJ whole genome shotgun (WGS) entry which is preliminary data.</text>
</comment>
<dbReference type="OrthoDB" id="9799980at2"/>
<dbReference type="Gene3D" id="3.40.50.880">
    <property type="match status" value="1"/>
</dbReference>
<dbReference type="InterPro" id="IPR029062">
    <property type="entry name" value="Class_I_gatase-like"/>
</dbReference>
<evidence type="ECO:0000313" key="3">
    <source>
        <dbReference type="Proteomes" id="UP000288405"/>
    </source>
</evidence>
<keyword evidence="3" id="KW-1185">Reference proteome</keyword>
<feature type="signal peptide" evidence="1">
    <location>
        <begin position="1"/>
        <end position="22"/>
    </location>
</feature>
<dbReference type="PANTHER" id="PTHR36175:SF1">
    <property type="entry name" value="CYANOPHYCINASE"/>
    <property type="match status" value="1"/>
</dbReference>
<organism evidence="2 3">
    <name type="scientific">Aliidiomarina sanyensis</name>
    <dbReference type="NCBI Taxonomy" id="1249555"/>
    <lineage>
        <taxon>Bacteria</taxon>
        <taxon>Pseudomonadati</taxon>
        <taxon>Pseudomonadota</taxon>
        <taxon>Gammaproteobacteria</taxon>
        <taxon>Alteromonadales</taxon>
        <taxon>Idiomarinaceae</taxon>
        <taxon>Aliidiomarina</taxon>
    </lineage>
</organism>
<feature type="chain" id="PRO_5019342350" evidence="1">
    <location>
        <begin position="23"/>
        <end position="554"/>
    </location>
</feature>
<evidence type="ECO:0000256" key="1">
    <source>
        <dbReference type="SAM" id="SignalP"/>
    </source>
</evidence>
<dbReference type="AlphaFoldDB" id="A0A432WG30"/>
<sequence>MKLNWKAVLSALTLTLSGAAVAETSNADDPQWNVMLVGSELRICSSMNSDYCSETSWINANEMRTTRLFQLTDVRRRAALRSSLWPRERESVREEVDEMLREMVDYFARGVVPEHRLVDRLRSRAYLDLLSRLSEAEYNRILDNLEMPRLEGLDEVVNLGMNRDYSADFVTQFVALAESLHGISGDRSPRILVVTAGERDTFRSVDAHVQAFEQAGASAHWLPLDVAVTQAQEANRCQDIDRLRRTLSGSYDRERVDPVRHAEQLAYCRVEDGWKTLLNDADAVFFTGGSADRLRSALVPNNRPSALLTEMRARFNAGTLAIGGAGEGAMALVNANMITHGHSREAIREGAIARRPPPLDCDLDDTCPRGMNAQSFTYEPLGGLGFLGFGILDTDVAHQGRQGRMLRLAATTGTPFSMGIDRDTAVLMNARTGAFEITGREGVFMIEGAQGTDTMLAGSFHYLRTGTLGQIGGGRLMDAVLAPQSFVRPDSPTTRFLGDSGLYDNLDLVCRNEQQLRLLQDTFVLMMQVNDESELELSRGRCQIINGVMGIAAQ</sequence>
<gene>
    <name evidence="2" type="ORF">CWE11_08165</name>
</gene>
<dbReference type="EMBL" id="PIPM01000007">
    <property type="protein sequence ID" value="RUO32738.1"/>
    <property type="molecule type" value="Genomic_DNA"/>
</dbReference>
<reference evidence="2 3" key="1">
    <citation type="journal article" date="2011" name="Front. Microbiol.">
        <title>Genomic signatures of strain selection and enhancement in Bacillus atrophaeus var. globigii, a historical biowarfare simulant.</title>
        <authorList>
            <person name="Gibbons H.S."/>
            <person name="Broomall S.M."/>
            <person name="McNew L.A."/>
            <person name="Daligault H."/>
            <person name="Chapman C."/>
            <person name="Bruce D."/>
            <person name="Karavis M."/>
            <person name="Krepps M."/>
            <person name="McGregor P.A."/>
            <person name="Hong C."/>
            <person name="Park K.H."/>
            <person name="Akmal A."/>
            <person name="Feldman A."/>
            <person name="Lin J.S."/>
            <person name="Chang W.E."/>
            <person name="Higgs B.W."/>
            <person name="Demirev P."/>
            <person name="Lindquist J."/>
            <person name="Liem A."/>
            <person name="Fochler E."/>
            <person name="Read T.D."/>
            <person name="Tapia R."/>
            <person name="Johnson S."/>
            <person name="Bishop-Lilly K.A."/>
            <person name="Detter C."/>
            <person name="Han C."/>
            <person name="Sozhamannan S."/>
            <person name="Rosenzweig C.N."/>
            <person name="Skowronski E.W."/>
        </authorList>
    </citation>
    <scope>NUCLEOTIDE SEQUENCE [LARGE SCALE GENOMIC DNA]</scope>
    <source>
        <strain evidence="2 3">GYP-17</strain>
    </source>
</reference>
<dbReference type="Proteomes" id="UP000288405">
    <property type="component" value="Unassembled WGS sequence"/>
</dbReference>
<keyword evidence="1" id="KW-0732">Signal</keyword>